<dbReference type="Pfam" id="PF23558">
    <property type="entry name" value="TPR_P4H"/>
    <property type="match status" value="1"/>
</dbReference>
<evidence type="ECO:0000256" key="2">
    <source>
        <dbReference type="SAM" id="SignalP"/>
    </source>
</evidence>
<accession>F7AEI6</accession>
<reference evidence="5" key="2">
    <citation type="journal article" date="2008" name="Genome Biol.">
        <title>Improved genome assembly and evidence-based global gene model set for the chordate Ciona intestinalis: new insight into intron and operon populations.</title>
        <authorList>
            <person name="Satou Y."/>
            <person name="Mineta K."/>
            <person name="Ogasawara M."/>
            <person name="Sasakura Y."/>
            <person name="Shoguchi E."/>
            <person name="Ueno K."/>
            <person name="Yamada L."/>
            <person name="Matsumoto J."/>
            <person name="Wasserscheid J."/>
            <person name="Dewar K."/>
            <person name="Wiley G.B."/>
            <person name="Macmil S.L."/>
            <person name="Roe B.A."/>
            <person name="Zeller R.W."/>
            <person name="Hastings K.E."/>
            <person name="Lemaire P."/>
            <person name="Lindquist E."/>
            <person name="Endo T."/>
            <person name="Hotta K."/>
            <person name="Inaba K."/>
        </authorList>
    </citation>
    <scope>NUCLEOTIDE SEQUENCE [LARGE SCALE GENOMIC DNA]</scope>
    <source>
        <strain evidence="5">wild type</strain>
    </source>
</reference>
<dbReference type="AlphaFoldDB" id="F7AEI6"/>
<feature type="signal peptide" evidence="2">
    <location>
        <begin position="1"/>
        <end position="21"/>
    </location>
</feature>
<dbReference type="EMBL" id="EAAA01000420">
    <property type="status" value="NOT_ANNOTATED_CDS"/>
    <property type="molecule type" value="Genomic_DNA"/>
</dbReference>
<dbReference type="GO" id="GO:0004656">
    <property type="term" value="F:procollagen-proline 4-dioxygenase activity"/>
    <property type="evidence" value="ECO:0007669"/>
    <property type="project" value="InterPro"/>
</dbReference>
<dbReference type="Pfam" id="PF08336">
    <property type="entry name" value="P4Ha_N"/>
    <property type="match status" value="1"/>
</dbReference>
<evidence type="ECO:0000259" key="3">
    <source>
        <dbReference type="Pfam" id="PF08336"/>
    </source>
</evidence>
<proteinExistence type="predicted"/>
<evidence type="ECO:0000256" key="1">
    <source>
        <dbReference type="SAM" id="MobiDB-lite"/>
    </source>
</evidence>
<evidence type="ECO:0000313" key="5">
    <source>
        <dbReference type="Ensembl" id="ENSCINP00000014408.3"/>
    </source>
</evidence>
<dbReference type="InParanoid" id="F7AEI6"/>
<reference evidence="6" key="1">
    <citation type="journal article" date="2002" name="Science">
        <title>The draft genome of Ciona intestinalis: insights into chordate and vertebrate origins.</title>
        <authorList>
            <person name="Dehal P."/>
            <person name="Satou Y."/>
            <person name="Campbell R.K."/>
            <person name="Chapman J."/>
            <person name="Degnan B."/>
            <person name="De Tomaso A."/>
            <person name="Davidson B."/>
            <person name="Di Gregorio A."/>
            <person name="Gelpke M."/>
            <person name="Goodstein D.M."/>
            <person name="Harafuji N."/>
            <person name="Hastings K.E."/>
            <person name="Ho I."/>
            <person name="Hotta K."/>
            <person name="Huang W."/>
            <person name="Kawashima T."/>
            <person name="Lemaire P."/>
            <person name="Martinez D."/>
            <person name="Meinertzhagen I.A."/>
            <person name="Necula S."/>
            <person name="Nonaka M."/>
            <person name="Putnam N."/>
            <person name="Rash S."/>
            <person name="Saiga H."/>
            <person name="Satake M."/>
            <person name="Terry A."/>
            <person name="Yamada L."/>
            <person name="Wang H.G."/>
            <person name="Awazu S."/>
            <person name="Azumi K."/>
            <person name="Boore J."/>
            <person name="Branno M."/>
            <person name="Chin-Bow S."/>
            <person name="DeSantis R."/>
            <person name="Doyle S."/>
            <person name="Francino P."/>
            <person name="Keys D.N."/>
            <person name="Haga S."/>
            <person name="Hayashi H."/>
            <person name="Hino K."/>
            <person name="Imai K.S."/>
            <person name="Inaba K."/>
            <person name="Kano S."/>
            <person name="Kobayashi K."/>
            <person name="Kobayashi M."/>
            <person name="Lee B.I."/>
            <person name="Makabe K.W."/>
            <person name="Manohar C."/>
            <person name="Matassi G."/>
            <person name="Medina M."/>
            <person name="Mochizuki Y."/>
            <person name="Mount S."/>
            <person name="Morishita T."/>
            <person name="Miura S."/>
            <person name="Nakayama A."/>
            <person name="Nishizaka S."/>
            <person name="Nomoto H."/>
            <person name="Ohta F."/>
            <person name="Oishi K."/>
            <person name="Rigoutsos I."/>
            <person name="Sano M."/>
            <person name="Sasaki A."/>
            <person name="Sasakura Y."/>
            <person name="Shoguchi E."/>
            <person name="Shin-i T."/>
            <person name="Spagnuolo A."/>
            <person name="Stainier D."/>
            <person name="Suzuki M.M."/>
            <person name="Tassy O."/>
            <person name="Takatori N."/>
            <person name="Tokuoka M."/>
            <person name="Yagi K."/>
            <person name="Yoshizaki F."/>
            <person name="Wada S."/>
            <person name="Zhang C."/>
            <person name="Hyatt P.D."/>
            <person name="Larimer F."/>
            <person name="Detter C."/>
            <person name="Doggett N."/>
            <person name="Glavina T."/>
            <person name="Hawkins T."/>
            <person name="Richardson P."/>
            <person name="Lucas S."/>
            <person name="Kohara Y."/>
            <person name="Levine M."/>
            <person name="Satoh N."/>
            <person name="Rokhsar D.S."/>
        </authorList>
    </citation>
    <scope>NUCLEOTIDE SEQUENCE [LARGE SCALE GENOMIC DNA]</scope>
</reference>
<feature type="domain" description="Prolyl 4-hydroxylase N-terminal" evidence="3">
    <location>
        <begin position="26"/>
        <end position="157"/>
    </location>
</feature>
<dbReference type="SUPFAM" id="SSF48452">
    <property type="entry name" value="TPR-like"/>
    <property type="match status" value="1"/>
</dbReference>
<dbReference type="STRING" id="7719.ENSCINP00000014408"/>
<dbReference type="Gene3D" id="1.25.40.10">
    <property type="entry name" value="Tetratricopeptide repeat domain"/>
    <property type="match status" value="1"/>
</dbReference>
<dbReference type="Proteomes" id="UP000008144">
    <property type="component" value="Chromosome 1"/>
</dbReference>
<feature type="chain" id="PRO_5003348480" evidence="2">
    <location>
        <begin position="22"/>
        <end position="285"/>
    </location>
</feature>
<dbReference type="InterPro" id="IPR059068">
    <property type="entry name" value="TPR_P4H"/>
</dbReference>
<feature type="region of interest" description="Disordered" evidence="1">
    <location>
        <begin position="254"/>
        <end position="285"/>
    </location>
</feature>
<dbReference type="FunFam" id="1.25.40.10:FF:000006">
    <property type="entry name" value="Prolyl 4-hydroxylase subunit alpha 2"/>
    <property type="match status" value="1"/>
</dbReference>
<feature type="compositionally biased region" description="Polar residues" evidence="1">
    <location>
        <begin position="266"/>
        <end position="275"/>
    </location>
</feature>
<name>F7AEI6_CIOIN</name>
<keyword evidence="6" id="KW-1185">Reference proteome</keyword>
<reference evidence="5" key="4">
    <citation type="submission" date="2025-09" db="UniProtKB">
        <authorList>
            <consortium name="Ensembl"/>
        </authorList>
    </citation>
    <scope>IDENTIFICATION</scope>
</reference>
<dbReference type="HOGENOM" id="CLU_024155_0_0_1"/>
<dbReference type="InterPro" id="IPR013547">
    <property type="entry name" value="P4H_N"/>
</dbReference>
<organism evidence="5 6">
    <name type="scientific">Ciona intestinalis</name>
    <name type="common">Transparent sea squirt</name>
    <name type="synonym">Ascidia intestinalis</name>
    <dbReference type="NCBI Taxonomy" id="7719"/>
    <lineage>
        <taxon>Eukaryota</taxon>
        <taxon>Metazoa</taxon>
        <taxon>Chordata</taxon>
        <taxon>Tunicata</taxon>
        <taxon>Ascidiacea</taxon>
        <taxon>Phlebobranchia</taxon>
        <taxon>Cionidae</taxon>
        <taxon>Ciona</taxon>
    </lineage>
</organism>
<sequence>MGSFVLRNLFLFNFILICTKAEWFSSLGQMEDLVYDELDLITSLKEYIKAEEAKLDNIKKIAERFQHISENARSNMDKYLGHPVNQYRLVRRLATEWADMEDIVNENVAEVFLTNLTQKQSHFPGEEDVKGTAEAIMRLQDTYRLDTHDVARGIIKGLQSNQSLTADDCFHIGRTAYLERDFYHCRLWMNEVLNHQENGLTYSRFDVLDHLSYCTAQGGNIQKAYEITKEMLQIDPSLDRIRGNHEHYRQLLGERKRGDDGDVEEFQQSKQQAEYPSTPERVDYE</sequence>
<reference evidence="5" key="3">
    <citation type="submission" date="2025-08" db="UniProtKB">
        <authorList>
            <consortium name="Ensembl"/>
        </authorList>
    </citation>
    <scope>IDENTIFICATION</scope>
</reference>
<feature type="domain" description="Prolyl 4-hydroxylase peptide-substrate-binding" evidence="4">
    <location>
        <begin position="166"/>
        <end position="253"/>
    </location>
</feature>
<dbReference type="Gene3D" id="6.10.140.1460">
    <property type="match status" value="1"/>
</dbReference>
<dbReference type="GO" id="GO:0005783">
    <property type="term" value="C:endoplasmic reticulum"/>
    <property type="evidence" value="ECO:0007669"/>
    <property type="project" value="InterPro"/>
</dbReference>
<dbReference type="GeneTree" id="ENSGT00940000157695"/>
<dbReference type="Ensembl" id="ENSCINT00000014408.3">
    <property type="protein sequence ID" value="ENSCINP00000014408.3"/>
    <property type="gene ID" value="ENSCING00000012392.2"/>
</dbReference>
<evidence type="ECO:0000259" key="4">
    <source>
        <dbReference type="Pfam" id="PF23558"/>
    </source>
</evidence>
<dbReference type="OMA" id="WKHEIFD"/>
<evidence type="ECO:0000313" key="6">
    <source>
        <dbReference type="Proteomes" id="UP000008144"/>
    </source>
</evidence>
<keyword evidence="2" id="KW-0732">Signal</keyword>
<protein>
    <submittedName>
        <fullName evidence="5">Uncharacterized protein</fullName>
    </submittedName>
</protein>
<dbReference type="InterPro" id="IPR011990">
    <property type="entry name" value="TPR-like_helical_dom_sf"/>
</dbReference>